<keyword evidence="2" id="KW-1185">Reference proteome</keyword>
<protein>
    <recommendedName>
        <fullName evidence="3">SET domain-containing protein</fullName>
    </recommendedName>
</protein>
<evidence type="ECO:0008006" key="3">
    <source>
        <dbReference type="Google" id="ProtNLM"/>
    </source>
</evidence>
<gene>
    <name evidence="1" type="ORF">PGLA1383_LOCUS23133</name>
</gene>
<organism evidence="1 2">
    <name type="scientific">Polarella glacialis</name>
    <name type="common">Dinoflagellate</name>
    <dbReference type="NCBI Taxonomy" id="89957"/>
    <lineage>
        <taxon>Eukaryota</taxon>
        <taxon>Sar</taxon>
        <taxon>Alveolata</taxon>
        <taxon>Dinophyceae</taxon>
        <taxon>Suessiales</taxon>
        <taxon>Suessiaceae</taxon>
        <taxon>Polarella</taxon>
    </lineage>
</organism>
<proteinExistence type="predicted"/>
<evidence type="ECO:0000313" key="1">
    <source>
        <dbReference type="EMBL" id="CAE8604995.1"/>
    </source>
</evidence>
<accession>A0A813EUB9</accession>
<dbReference type="Gene3D" id="2.170.270.10">
    <property type="entry name" value="SET domain"/>
    <property type="match status" value="1"/>
</dbReference>
<dbReference type="Proteomes" id="UP000654075">
    <property type="component" value="Unassembled WGS sequence"/>
</dbReference>
<dbReference type="AlphaFoldDB" id="A0A813EUB9"/>
<evidence type="ECO:0000313" key="2">
    <source>
        <dbReference type="Proteomes" id="UP000654075"/>
    </source>
</evidence>
<dbReference type="EMBL" id="CAJNNV010017234">
    <property type="protein sequence ID" value="CAE8604995.1"/>
    <property type="molecule type" value="Genomic_DNA"/>
</dbReference>
<comment type="caution">
    <text evidence="1">The sequence shown here is derived from an EMBL/GenBank/DDBJ whole genome shotgun (WGS) entry which is preliminary data.</text>
</comment>
<dbReference type="InterPro" id="IPR046341">
    <property type="entry name" value="SET_dom_sf"/>
</dbReference>
<sequence>MDDELLAAISELTGGRVAVQCDPGVGRRLVAAVELSAGEGGALCDAPLVLGSDLGLELGSGRVDTSRLNLTGLSASEVAEFDLVAALARLLAEADSHPSAARQLRLLRSLQQTSCCGSDVTRTTALMTVHAALKAECCVALADLVEAWCFVTGSYRAADGPLILQGSSGLLQQRYAGLFLLSALTEHSCAPNCTCSMRRAAASQGPAQLWIQPLRTILVGEPLSLAYAGLHLLYSPRDFRVQYLAEHPWHIQPCFCHRCAREADRSELAEGIREFVCPACPLRGCLRPARESGIPGPIALECSTCSSCGRREDGGSELSLQCLSDEAAFSARSAADRKIRALPASLGPLHWASVQQALHRFTHGWERLAMAVAASREGAQAGGRRPAPIVVPGPLLDDLEVLLAASRRILLSADETIADLLQRRAAAKFPDSASANAAAEATRTCHGGSAALPWESLAAEGPRACLEQFCPGGDLGGAAWTQEDWAHELLGALLTGFLHGRAQRGSYDFVPDADGPRSTRQLRFRLHSAMGLGALSVIERCSSEAPEATDSSRACLSAVSLPKKMSRFALQRFALKTDRPD</sequence>
<dbReference type="SUPFAM" id="SSF82199">
    <property type="entry name" value="SET domain"/>
    <property type="match status" value="1"/>
</dbReference>
<name>A0A813EUB9_POLGL</name>
<reference evidence="1" key="1">
    <citation type="submission" date="2021-02" db="EMBL/GenBank/DDBJ databases">
        <authorList>
            <person name="Dougan E. K."/>
            <person name="Rhodes N."/>
            <person name="Thang M."/>
            <person name="Chan C."/>
        </authorList>
    </citation>
    <scope>NUCLEOTIDE SEQUENCE</scope>
</reference>